<evidence type="ECO:0000313" key="2">
    <source>
        <dbReference type="Proteomes" id="UP000035054"/>
    </source>
</evidence>
<evidence type="ECO:0008006" key="3">
    <source>
        <dbReference type="Google" id="ProtNLM"/>
    </source>
</evidence>
<dbReference type="EMBL" id="JXUO01000313">
    <property type="protein sequence ID" value="KKZ10565.1"/>
    <property type="molecule type" value="Genomic_DNA"/>
</dbReference>
<evidence type="ECO:0000313" key="1">
    <source>
        <dbReference type="EMBL" id="KKZ10565.1"/>
    </source>
</evidence>
<dbReference type="InterPro" id="IPR029063">
    <property type="entry name" value="SAM-dependent_MTases_sf"/>
</dbReference>
<sequence>MIGEQLTYEKLIANHGIGQPTGVTSASAQDVLYAPISSVWEGSDAELLEEMFRFYPSIPVEPILDATYNAGRFWRSSSRQVVSMDIDPQYKPMLVADNRNMVGVESASFGVVVYDPPHVGPQGRDKSCKRFDVDFGATMPCGASENWTLSYLYPPFLKEAKRVLKPEGLLLAKITDMVNNHRSRWAHCDFMRMADEAGFTVCDLIIKIRSGPMVSDRWKTAHHARKRHCFWIICRNGRHCERLPRE</sequence>
<dbReference type="Gene3D" id="3.40.50.150">
    <property type="entry name" value="Vaccinia Virus protein VP39"/>
    <property type="match status" value="1"/>
</dbReference>
<reference evidence="1 2" key="1">
    <citation type="submission" date="2015-01" db="EMBL/GenBank/DDBJ databases">
        <title>Lifestyle Evolution in Cyanobacterial Symbionts of Sponges.</title>
        <authorList>
            <person name="Burgsdorf I."/>
            <person name="Slaby B.M."/>
            <person name="Handley K.M."/>
            <person name="Haber M."/>
            <person name="Blom J."/>
            <person name="Marshall C.W."/>
            <person name="Gilbert J.A."/>
            <person name="Hentschel U."/>
            <person name="Steindler L."/>
        </authorList>
    </citation>
    <scope>NUCLEOTIDE SEQUENCE [LARGE SCALE GENOMIC DNA]</scope>
    <source>
        <strain evidence="1">142</strain>
    </source>
</reference>
<proteinExistence type="predicted"/>
<organism evidence="1 2">
    <name type="scientific">Candidatus Synechococcus spongiarum 142</name>
    <dbReference type="NCBI Taxonomy" id="1608213"/>
    <lineage>
        <taxon>Bacteria</taxon>
        <taxon>Bacillati</taxon>
        <taxon>Cyanobacteriota</taxon>
        <taxon>Cyanophyceae</taxon>
        <taxon>Synechococcales</taxon>
        <taxon>Synechococcaceae</taxon>
        <taxon>Synechococcus</taxon>
    </lineage>
</organism>
<gene>
    <name evidence="1" type="ORF">TH68_10510</name>
</gene>
<comment type="caution">
    <text evidence="1">The sequence shown here is derived from an EMBL/GenBank/DDBJ whole genome shotgun (WGS) entry which is preliminary data.</text>
</comment>
<dbReference type="Proteomes" id="UP000035054">
    <property type="component" value="Unassembled WGS sequence"/>
</dbReference>
<accession>A0A6N3X1Q4</accession>
<protein>
    <recommendedName>
        <fullName evidence="3">DNA methylase N-4/N-6 domain-containing protein</fullName>
    </recommendedName>
</protein>
<dbReference type="SUPFAM" id="SSF53335">
    <property type="entry name" value="S-adenosyl-L-methionine-dependent methyltransferases"/>
    <property type="match status" value="2"/>
</dbReference>
<name>A0A6N3X1Q4_9SYNE</name>
<dbReference type="AlphaFoldDB" id="A0A6N3X1Q4"/>